<evidence type="ECO:0000256" key="1">
    <source>
        <dbReference type="ARBA" id="ARBA00005179"/>
    </source>
</evidence>
<dbReference type="EMBL" id="JH711576">
    <property type="protein sequence ID" value="EIW83445.1"/>
    <property type="molecule type" value="Genomic_DNA"/>
</dbReference>
<dbReference type="PANTHER" id="PTHR35897:SF1">
    <property type="entry name" value="METHYLTRANSFERASE AUSD"/>
    <property type="match status" value="1"/>
</dbReference>
<protein>
    <recommendedName>
        <fullName evidence="7">Methyltransferase domain-containing protein</fullName>
    </recommendedName>
</protein>
<accession>A0A5M3MXJ5</accession>
<proteinExistence type="inferred from homology"/>
<dbReference type="KEGG" id="cput:CONPUDRAFT_52099"/>
<organism evidence="5 6">
    <name type="scientific">Coniophora puteana (strain RWD-64-598)</name>
    <name type="common">Brown rot fungus</name>
    <dbReference type="NCBI Taxonomy" id="741705"/>
    <lineage>
        <taxon>Eukaryota</taxon>
        <taxon>Fungi</taxon>
        <taxon>Dikarya</taxon>
        <taxon>Basidiomycota</taxon>
        <taxon>Agaricomycotina</taxon>
        <taxon>Agaricomycetes</taxon>
        <taxon>Agaricomycetidae</taxon>
        <taxon>Boletales</taxon>
        <taxon>Coniophorineae</taxon>
        <taxon>Coniophoraceae</taxon>
        <taxon>Coniophora</taxon>
    </lineage>
</organism>
<comment type="pathway">
    <text evidence="1">Secondary metabolite biosynthesis.</text>
</comment>
<dbReference type="SUPFAM" id="SSF53335">
    <property type="entry name" value="S-adenosyl-L-methionine-dependent methyltransferases"/>
    <property type="match status" value="1"/>
</dbReference>
<evidence type="ECO:0000313" key="6">
    <source>
        <dbReference type="Proteomes" id="UP000053558"/>
    </source>
</evidence>
<dbReference type="GO" id="GO:0016740">
    <property type="term" value="F:transferase activity"/>
    <property type="evidence" value="ECO:0007669"/>
    <property type="project" value="UniProtKB-KW"/>
</dbReference>
<comment type="similarity">
    <text evidence="4">Belongs to the class I-like SAM-binding methyltransferase superfamily.</text>
</comment>
<dbReference type="InterPro" id="IPR029063">
    <property type="entry name" value="SAM-dependent_MTases_sf"/>
</dbReference>
<dbReference type="RefSeq" id="XP_007766322.1">
    <property type="nucleotide sequence ID" value="XM_007768132.1"/>
</dbReference>
<evidence type="ECO:0000256" key="3">
    <source>
        <dbReference type="ARBA" id="ARBA00022691"/>
    </source>
</evidence>
<dbReference type="GeneID" id="19207493"/>
<dbReference type="Proteomes" id="UP000053558">
    <property type="component" value="Unassembled WGS sequence"/>
</dbReference>
<keyword evidence="2" id="KW-0808">Transferase</keyword>
<dbReference type="AlphaFoldDB" id="A0A5M3MXJ5"/>
<gene>
    <name evidence="5" type="ORF">CONPUDRAFT_52099</name>
</gene>
<evidence type="ECO:0000256" key="4">
    <source>
        <dbReference type="ARBA" id="ARBA00038314"/>
    </source>
</evidence>
<evidence type="ECO:0008006" key="7">
    <source>
        <dbReference type="Google" id="ProtNLM"/>
    </source>
</evidence>
<reference evidence="6" key="1">
    <citation type="journal article" date="2012" name="Science">
        <title>The Paleozoic origin of enzymatic lignin decomposition reconstructed from 31 fungal genomes.</title>
        <authorList>
            <person name="Floudas D."/>
            <person name="Binder M."/>
            <person name="Riley R."/>
            <person name="Barry K."/>
            <person name="Blanchette R.A."/>
            <person name="Henrissat B."/>
            <person name="Martinez A.T."/>
            <person name="Otillar R."/>
            <person name="Spatafora J.W."/>
            <person name="Yadav J.S."/>
            <person name="Aerts A."/>
            <person name="Benoit I."/>
            <person name="Boyd A."/>
            <person name="Carlson A."/>
            <person name="Copeland A."/>
            <person name="Coutinho P.M."/>
            <person name="de Vries R.P."/>
            <person name="Ferreira P."/>
            <person name="Findley K."/>
            <person name="Foster B."/>
            <person name="Gaskell J."/>
            <person name="Glotzer D."/>
            <person name="Gorecki P."/>
            <person name="Heitman J."/>
            <person name="Hesse C."/>
            <person name="Hori C."/>
            <person name="Igarashi K."/>
            <person name="Jurgens J.A."/>
            <person name="Kallen N."/>
            <person name="Kersten P."/>
            <person name="Kohler A."/>
            <person name="Kuees U."/>
            <person name="Kumar T.K.A."/>
            <person name="Kuo A."/>
            <person name="LaButti K."/>
            <person name="Larrondo L.F."/>
            <person name="Lindquist E."/>
            <person name="Ling A."/>
            <person name="Lombard V."/>
            <person name="Lucas S."/>
            <person name="Lundell T."/>
            <person name="Martin R."/>
            <person name="McLaughlin D.J."/>
            <person name="Morgenstern I."/>
            <person name="Morin E."/>
            <person name="Murat C."/>
            <person name="Nagy L.G."/>
            <person name="Nolan M."/>
            <person name="Ohm R.A."/>
            <person name="Patyshakuliyeva A."/>
            <person name="Rokas A."/>
            <person name="Ruiz-Duenas F.J."/>
            <person name="Sabat G."/>
            <person name="Salamov A."/>
            <person name="Samejima M."/>
            <person name="Schmutz J."/>
            <person name="Slot J.C."/>
            <person name="St John F."/>
            <person name="Stenlid J."/>
            <person name="Sun H."/>
            <person name="Sun S."/>
            <person name="Syed K."/>
            <person name="Tsang A."/>
            <person name="Wiebenga A."/>
            <person name="Young D."/>
            <person name="Pisabarro A."/>
            <person name="Eastwood D.C."/>
            <person name="Martin F."/>
            <person name="Cullen D."/>
            <person name="Grigoriev I.V."/>
            <person name="Hibbett D.S."/>
        </authorList>
    </citation>
    <scope>NUCLEOTIDE SEQUENCE [LARGE SCALE GENOMIC DNA]</scope>
    <source>
        <strain evidence="6">RWD-64-598 SS2</strain>
    </source>
</reference>
<comment type="caution">
    <text evidence="5">The sequence shown here is derived from an EMBL/GenBank/DDBJ whole genome shotgun (WGS) entry which is preliminary data.</text>
</comment>
<name>A0A5M3MXJ5_CONPW</name>
<dbReference type="OrthoDB" id="2094832at2759"/>
<evidence type="ECO:0000313" key="5">
    <source>
        <dbReference type="EMBL" id="EIW83445.1"/>
    </source>
</evidence>
<dbReference type="InterPro" id="IPR051654">
    <property type="entry name" value="Meroterpenoid_MTases"/>
</dbReference>
<dbReference type="PANTHER" id="PTHR35897">
    <property type="entry name" value="METHYLTRANSFERASE AUSD"/>
    <property type="match status" value="1"/>
</dbReference>
<dbReference type="OMA" id="WIEMWEN"/>
<keyword evidence="6" id="KW-1185">Reference proteome</keyword>
<sequence>MDSIPPPDDSFYALTPEQSGFFKAQTGIQDDEELKQHVLHVQKKAYEFAPYPCIRFFGFLEFSMGKLPVYPQLLKIGREREDAVFLDIAACFGVDARRAVYDGFPAKNVIISDIRPELLEMGHELFRTTPATYPIHHFAADAFDPAMLEVVSPAYETPSTPRPDLNTLTSLNSLHGHVSAIYAGMFFHVFDEAQQQHLAHALAGLLSPIPGSMIFGRHKGSSVKAIKSVTSIGSSGLMFYHSPDSWIEMWENVFEKGMVDVQVELKTLPTVGGDLDLLDWSAIRL</sequence>
<keyword evidence="3" id="KW-0949">S-adenosyl-L-methionine</keyword>
<evidence type="ECO:0000256" key="2">
    <source>
        <dbReference type="ARBA" id="ARBA00022679"/>
    </source>
</evidence>